<feature type="domain" description="DUF2428" evidence="3">
    <location>
        <begin position="624"/>
        <end position="838"/>
    </location>
</feature>
<dbReference type="RefSeq" id="XP_003675915.1">
    <property type="nucleotide sequence ID" value="XM_003675867.1"/>
</dbReference>
<dbReference type="GO" id="GO:0002130">
    <property type="term" value="P:wobble position ribose methylation"/>
    <property type="evidence" value="ECO:0007669"/>
    <property type="project" value="EnsemblFungi"/>
</dbReference>
<evidence type="ECO:0000259" key="3">
    <source>
        <dbReference type="Pfam" id="PF10350"/>
    </source>
</evidence>
<evidence type="ECO:0000313" key="6">
    <source>
        <dbReference type="EMBL" id="CCC69551.1"/>
    </source>
</evidence>
<dbReference type="Pfam" id="PF25150">
    <property type="entry name" value="TPR_Trm732"/>
    <property type="match status" value="1"/>
</dbReference>
<dbReference type="PANTHER" id="PTHR14387:SF0">
    <property type="entry name" value="DUF2428 DOMAIN-CONTAINING PROTEIN"/>
    <property type="match status" value="1"/>
</dbReference>
<name>G0VDI9_NAUCA</name>
<dbReference type="HOGENOM" id="CLU_001011_2_0_1"/>
<dbReference type="FunCoup" id="G0VDI9">
    <property type="interactions" value="40"/>
</dbReference>
<dbReference type="OMA" id="TQHITRR"/>
<dbReference type="InterPro" id="IPR019442">
    <property type="entry name" value="THADA/TRM732_DUF2428"/>
</dbReference>
<reference evidence="6 7" key="1">
    <citation type="journal article" date="2011" name="Proc. Natl. Acad. Sci. U.S.A.">
        <title>Evolutionary erosion of yeast sex chromosomes by mating-type switching accidents.</title>
        <authorList>
            <person name="Gordon J.L."/>
            <person name="Armisen D."/>
            <person name="Proux-Wera E."/>
            <person name="Oheigeartaigh S.S."/>
            <person name="Byrne K.P."/>
            <person name="Wolfe K.H."/>
        </authorList>
    </citation>
    <scope>NUCLEOTIDE SEQUENCE [LARGE SCALE GENOMIC DNA]</scope>
    <source>
        <strain evidence="7">ATCC 76901 / BCRC 22586 / CBS 4309 / NBRC 1992 / NRRL Y-12630</strain>
    </source>
</reference>
<feature type="domain" description="tRNA (32-2'-O)-methyltransferase regulator THADA-like TPR repeats region" evidence="4">
    <location>
        <begin position="235"/>
        <end position="497"/>
    </location>
</feature>
<dbReference type="Pfam" id="PF25151">
    <property type="entry name" value="TPR_Trm732_C"/>
    <property type="match status" value="1"/>
</dbReference>
<dbReference type="InterPro" id="IPR056843">
    <property type="entry name" value="THADA-like_TPR"/>
</dbReference>
<dbReference type="GeneID" id="96903132"/>
<gene>
    <name evidence="6" type="primary">NCAS0C05610</name>
    <name evidence="6" type="ordered locus">NCAS_0C05610</name>
</gene>
<sequence length="1408" mass="163596">MTTEMTNTFTEVIETKTKFLLTYNPSKITNENQTEILQEFIDCIETLLGLLQDKNDQLTDSSRLLLTDALSICMLRSTQVIKSKKIDSETYLRKIETIFDEDKSSFILQYILDYWIDGGSSLTNALTDLFNKFLVILNTVFKNDQSNKFLSEWLIKIMDISSSIPIRSQYQLINALAPKMNLFFIISRKPDFIDHSLSLISSASLNNLVGKCLAHFLINIFEQHFHKDPALFDEWLSIWRMPMLKYLEDEEYTESITLHLLTPIFKHFTKEEYTKFVSCQEISTNPRLLLSLLRTGQKSGVISEALGLIDGFNFTVADQLFKDYDLKLQVFEVVTFSNAKSKDIDFNTLNLVFSNLRVFFFDERTEVRTHFLISLRRFLLRLRDSTLGLIRGLNKMNVLEQADSRQRERFSIYLQTMEGLVHSLVNEIEPLSAYSNKQLALDIYIFLTKLGFDSDVPLKYIDTHNRDLLPFSVSLYKDPLVIRYWTNILIGSFPDLREKASYLLKVQFETHQDIALHLRDVMDFTSMSRKAERELANYQRCEYWASFSSFIFTVEERRLDLLKSYQDNLLNEIKSCTEDYSRNLGNKLGGYFATITKMLTNFPENFDPSYRDECVQLGIIYNRDCWSFLKEIVCHDASESLLPTKYLDAEVSDQYIISYAFKAVKESSAMLNVLLSSFDISNSQLDIIGKFLIEQLTTLKHSGAFQAVLPTFRSWCIKCRKDNPIKLDTYLEEIIDSIQERKKHITRRSGGLPFLITIILGTETDKGRPQLKITFGKLKSIALLPITEHQDKLDLPQVNAINCIRAIFIESKLADVCLPYIEQAAELALKFFTSPIWAMRNCSIMLFTSLQNRMFGKSDKKMNARLFFTKYPGLRGILLETFKVSMDETLQEDGIEGTKVEIVFLVLNILLRLEPTAGYTGLDVFMEYVVACLSNKNWKIRDIAARSLSSMTVNAFEQMEKLCMGITLSNQNKLHGCLLGMYYFITENIELQSQQDHCKHFLSILLDRLPEIVADTKDFVINNKCYVTVKAYLELVHEFLKHINNAEATKYLKLREVLNYYFTKENKLFTLDGSKQLCLAKVFELLLIYEVEDNIVGTYLSGLNSRFYEVQRIALEYLLTKAEPTVLKDTLVDAITKIFNNHDMLPVLKTLSFKFLSTYHRNLPQKKILECISGKSNTDLKLVAIEALGVSCDPSLFRNSVWETIRVYSKDDTPIDFRFAYLRCITVQYLKQKSPGLMLEIFRMTYDDDCDIRMFASNFIQKNLYNRTDLDSNIDPFFTAQDFTQYFTKEFHDSVTEELLLNMLKEFLMSYNLLEWDVEAPNELFEVEKDNQYRNDGMFYGKCVTILGAINAERSTKKVHLQRIIKEFELAFNNKIDEAKRLTEFYQNSNVISRVKVYWLMLNLNEKL</sequence>
<dbReference type="InterPro" id="IPR051954">
    <property type="entry name" value="tRNA_methyltransferase_THADA"/>
</dbReference>
<dbReference type="InParanoid" id="G0VDI9"/>
<evidence type="ECO:0000256" key="1">
    <source>
        <dbReference type="ARBA" id="ARBA00010409"/>
    </source>
</evidence>
<protein>
    <submittedName>
        <fullName evidence="6">Uncharacterized protein</fullName>
    </submittedName>
</protein>
<accession>G0VDI9</accession>
<evidence type="ECO:0000256" key="2">
    <source>
        <dbReference type="ARBA" id="ARBA00022694"/>
    </source>
</evidence>
<dbReference type="OrthoDB" id="73997at2759"/>
<feature type="domain" description="tRNA (32-2'-O)-methyltransferase regulator THADA-like C-terminal TPR repeats region" evidence="5">
    <location>
        <begin position="840"/>
        <end position="980"/>
    </location>
</feature>
<dbReference type="STRING" id="1064592.G0VDI9"/>
<dbReference type="PANTHER" id="PTHR14387">
    <property type="entry name" value="THADA/DEATH RECEPTOR INTERACTING PROTEIN"/>
    <property type="match status" value="1"/>
</dbReference>
<dbReference type="InterPro" id="IPR016024">
    <property type="entry name" value="ARM-type_fold"/>
</dbReference>
<keyword evidence="2" id="KW-0819">tRNA processing</keyword>
<evidence type="ECO:0000259" key="5">
    <source>
        <dbReference type="Pfam" id="PF25151"/>
    </source>
</evidence>
<dbReference type="KEGG" id="ncs:NCAS_0C05610"/>
<evidence type="ECO:0000259" key="4">
    <source>
        <dbReference type="Pfam" id="PF25150"/>
    </source>
</evidence>
<organism evidence="6 7">
    <name type="scientific">Naumovozyma castellii</name>
    <name type="common">Yeast</name>
    <name type="synonym">Saccharomyces castellii</name>
    <dbReference type="NCBI Taxonomy" id="27288"/>
    <lineage>
        <taxon>Eukaryota</taxon>
        <taxon>Fungi</taxon>
        <taxon>Dikarya</taxon>
        <taxon>Ascomycota</taxon>
        <taxon>Saccharomycotina</taxon>
        <taxon>Saccharomycetes</taxon>
        <taxon>Saccharomycetales</taxon>
        <taxon>Saccharomycetaceae</taxon>
        <taxon>Naumovozyma</taxon>
    </lineage>
</organism>
<dbReference type="InterPro" id="IPR056842">
    <property type="entry name" value="THADA-like_TPR_C"/>
</dbReference>
<keyword evidence="7" id="KW-1185">Reference proteome</keyword>
<proteinExistence type="inferred from homology"/>
<dbReference type="Pfam" id="PF10350">
    <property type="entry name" value="DUF2428"/>
    <property type="match status" value="1"/>
</dbReference>
<reference key="2">
    <citation type="submission" date="2011-08" db="EMBL/GenBank/DDBJ databases">
        <title>Genome sequence of Naumovozyma castellii.</title>
        <authorList>
            <person name="Gordon J.L."/>
            <person name="Armisen D."/>
            <person name="Proux-Wera E."/>
            <person name="OhEigeartaigh S.S."/>
            <person name="Byrne K.P."/>
            <person name="Wolfe K.H."/>
        </authorList>
    </citation>
    <scope>NUCLEOTIDE SEQUENCE</scope>
    <source>
        <strain>Type strain:CBS 4309</strain>
    </source>
</reference>
<dbReference type="eggNOG" id="KOG1810">
    <property type="taxonomic scope" value="Eukaryota"/>
</dbReference>
<evidence type="ECO:0000313" key="7">
    <source>
        <dbReference type="Proteomes" id="UP000001640"/>
    </source>
</evidence>
<dbReference type="Proteomes" id="UP000001640">
    <property type="component" value="Chromosome 3"/>
</dbReference>
<dbReference type="EMBL" id="HE576754">
    <property type="protein sequence ID" value="CCC69551.1"/>
    <property type="molecule type" value="Genomic_DNA"/>
</dbReference>
<comment type="similarity">
    <text evidence="1">Belongs to the THADA family.</text>
</comment>
<dbReference type="GO" id="GO:0005829">
    <property type="term" value="C:cytosol"/>
    <property type="evidence" value="ECO:0007669"/>
    <property type="project" value="TreeGrafter"/>
</dbReference>
<dbReference type="SUPFAM" id="SSF48371">
    <property type="entry name" value="ARM repeat"/>
    <property type="match status" value="1"/>
</dbReference>